<evidence type="ECO:0000256" key="2">
    <source>
        <dbReference type="ARBA" id="ARBA00023002"/>
    </source>
</evidence>
<gene>
    <name evidence="5" type="ORF">AYR53_02875</name>
</gene>
<dbReference type="Pfam" id="PF01408">
    <property type="entry name" value="GFO_IDH_MocA"/>
    <property type="match status" value="1"/>
</dbReference>
<dbReference type="InterPro" id="IPR050984">
    <property type="entry name" value="Gfo/Idh/MocA_domain"/>
</dbReference>
<dbReference type="AlphaFoldDB" id="A0A192H0B7"/>
<evidence type="ECO:0000259" key="3">
    <source>
        <dbReference type="Pfam" id="PF01408"/>
    </source>
</evidence>
<dbReference type="PANTHER" id="PTHR22604">
    <property type="entry name" value="OXIDOREDUCTASES"/>
    <property type="match status" value="1"/>
</dbReference>
<evidence type="ECO:0008006" key="7">
    <source>
        <dbReference type="Google" id="ProtNLM"/>
    </source>
</evidence>
<dbReference type="SUPFAM" id="SSF55347">
    <property type="entry name" value="Glyceraldehyde-3-phosphate dehydrogenase-like, C-terminal domain"/>
    <property type="match status" value="1"/>
</dbReference>
<dbReference type="GO" id="GO:0000166">
    <property type="term" value="F:nucleotide binding"/>
    <property type="evidence" value="ECO:0007669"/>
    <property type="project" value="InterPro"/>
</dbReference>
<evidence type="ECO:0000256" key="1">
    <source>
        <dbReference type="ARBA" id="ARBA00010928"/>
    </source>
</evidence>
<dbReference type="OrthoDB" id="9815825at2"/>
<name>A0A192H0B7_9LACO</name>
<dbReference type="Gene3D" id="3.40.50.720">
    <property type="entry name" value="NAD(P)-binding Rossmann-like Domain"/>
    <property type="match status" value="1"/>
</dbReference>
<reference evidence="5 6" key="1">
    <citation type="submission" date="2016-03" db="EMBL/GenBank/DDBJ databases">
        <title>Pediococcus and Lactobacillus from brewery environment - whole genome sequencing and assembly.</title>
        <authorList>
            <person name="Behr J."/>
            <person name="Geissler A.J."/>
            <person name="Vogel R.F."/>
        </authorList>
    </citation>
    <scope>NUCLEOTIDE SEQUENCE [LARGE SCALE GENOMIC DNA]</scope>
    <source>
        <strain evidence="5 6">TMW 1.1989</strain>
    </source>
</reference>
<dbReference type="Pfam" id="PF22725">
    <property type="entry name" value="GFO_IDH_MocA_C3"/>
    <property type="match status" value="1"/>
</dbReference>
<dbReference type="STRING" id="375175.AYR53_02875"/>
<proteinExistence type="inferred from homology"/>
<dbReference type="Gene3D" id="3.30.360.10">
    <property type="entry name" value="Dihydrodipicolinate Reductase, domain 2"/>
    <property type="match status" value="1"/>
</dbReference>
<sequence length="325" mass="35668">MTLHYGIMGAASIVPRFIAGVAASKSSKVVAIAARNEKRAQKMANDWQIATVYPDYQTLCAAPEIDVIYIPLYNRAHFNGAKLALENGKNVLLEKPFTLFADQARSLFKLAAQKHVFLMEAQKAAFLPITQQVKALVTSGKLGKIHYLDSQSSHAGAATIPWFNDLASGGGAFYGSAAYPLDYLQVLLGSAGITGVTGQSIHVGNESDRQASALISFDSTLASIFITSTFDLASQMVIHGTKGKIIIPNFWKTDHAFVTLNDQPTKRLAVKQQSEFSFEVDHVATCLQKGELVSPIMTPEITIQTCQIIETLYRKWYINYDQLMR</sequence>
<evidence type="ECO:0000313" key="5">
    <source>
        <dbReference type="EMBL" id="ANK61800.1"/>
    </source>
</evidence>
<dbReference type="GeneID" id="42981181"/>
<dbReference type="InterPro" id="IPR000683">
    <property type="entry name" value="Gfo/Idh/MocA-like_OxRdtase_N"/>
</dbReference>
<protein>
    <recommendedName>
        <fullName evidence="7">Oxidoreductase</fullName>
    </recommendedName>
</protein>
<keyword evidence="2" id="KW-0560">Oxidoreductase</keyword>
<feature type="domain" description="GFO/IDH/MocA-like oxidoreductase" evidence="4">
    <location>
        <begin position="131"/>
        <end position="245"/>
    </location>
</feature>
<dbReference type="EMBL" id="CP014873">
    <property type="protein sequence ID" value="ANK61800.1"/>
    <property type="molecule type" value="Genomic_DNA"/>
</dbReference>
<organism evidence="5 6">
    <name type="scientific">Loigolactobacillus backii</name>
    <dbReference type="NCBI Taxonomy" id="375175"/>
    <lineage>
        <taxon>Bacteria</taxon>
        <taxon>Bacillati</taxon>
        <taxon>Bacillota</taxon>
        <taxon>Bacilli</taxon>
        <taxon>Lactobacillales</taxon>
        <taxon>Lactobacillaceae</taxon>
        <taxon>Loigolactobacillus</taxon>
    </lineage>
</organism>
<dbReference type="RefSeq" id="WP_068225947.1">
    <property type="nucleotide sequence ID" value="NZ_CP014623.1"/>
</dbReference>
<dbReference type="PANTHER" id="PTHR22604:SF105">
    <property type="entry name" value="TRANS-1,2-DIHYDROBENZENE-1,2-DIOL DEHYDROGENASE"/>
    <property type="match status" value="1"/>
</dbReference>
<dbReference type="InterPro" id="IPR055170">
    <property type="entry name" value="GFO_IDH_MocA-like_dom"/>
</dbReference>
<accession>A0A192H0B7</accession>
<evidence type="ECO:0000259" key="4">
    <source>
        <dbReference type="Pfam" id="PF22725"/>
    </source>
</evidence>
<dbReference type="InterPro" id="IPR036291">
    <property type="entry name" value="NAD(P)-bd_dom_sf"/>
</dbReference>
<dbReference type="SUPFAM" id="SSF51735">
    <property type="entry name" value="NAD(P)-binding Rossmann-fold domains"/>
    <property type="match status" value="1"/>
</dbReference>
<evidence type="ECO:0000313" key="6">
    <source>
        <dbReference type="Proteomes" id="UP000078582"/>
    </source>
</evidence>
<dbReference type="Proteomes" id="UP000078582">
    <property type="component" value="Chromosome"/>
</dbReference>
<comment type="similarity">
    <text evidence="1">Belongs to the Gfo/Idh/MocA family.</text>
</comment>
<dbReference type="KEGG" id="lbt:AYR52_10450"/>
<keyword evidence="6" id="KW-1185">Reference proteome</keyword>
<feature type="domain" description="Gfo/Idh/MocA-like oxidoreductase N-terminal" evidence="3">
    <location>
        <begin position="4"/>
        <end position="120"/>
    </location>
</feature>
<dbReference type="GO" id="GO:0016491">
    <property type="term" value="F:oxidoreductase activity"/>
    <property type="evidence" value="ECO:0007669"/>
    <property type="project" value="UniProtKB-KW"/>
</dbReference>